<feature type="signal peptide" evidence="1">
    <location>
        <begin position="1"/>
        <end position="24"/>
    </location>
</feature>
<dbReference type="AlphaFoldDB" id="A0A2R8B3H1"/>
<dbReference type="Proteomes" id="UP000244924">
    <property type="component" value="Unassembled WGS sequence"/>
</dbReference>
<proteinExistence type="predicted"/>
<organism evidence="3 4">
    <name type="scientific">Albidovulum aquaemixtae</name>
    <dbReference type="NCBI Taxonomy" id="1542388"/>
    <lineage>
        <taxon>Bacteria</taxon>
        <taxon>Pseudomonadati</taxon>
        <taxon>Pseudomonadota</taxon>
        <taxon>Alphaproteobacteria</taxon>
        <taxon>Rhodobacterales</taxon>
        <taxon>Paracoccaceae</taxon>
        <taxon>Albidovulum</taxon>
    </lineage>
</organism>
<dbReference type="SMART" id="SM00867">
    <property type="entry name" value="YceI"/>
    <property type="match status" value="1"/>
</dbReference>
<dbReference type="InterPro" id="IPR007372">
    <property type="entry name" value="Lipid/polyisoprenoid-bd_YceI"/>
</dbReference>
<dbReference type="InterPro" id="IPR006311">
    <property type="entry name" value="TAT_signal"/>
</dbReference>
<feature type="domain" description="Lipid/polyisoprenoid-binding YceI-like" evidence="2">
    <location>
        <begin position="28"/>
        <end position="190"/>
    </location>
</feature>
<accession>A0A2R8B3H1</accession>
<feature type="chain" id="PRO_5015352669" evidence="1">
    <location>
        <begin position="25"/>
        <end position="193"/>
    </location>
</feature>
<dbReference type="Gene3D" id="2.40.128.110">
    <property type="entry name" value="Lipid/polyisoprenoid-binding, YceI-like"/>
    <property type="match status" value="1"/>
</dbReference>
<protein>
    <submittedName>
        <fullName evidence="3">Protein YceI</fullName>
    </submittedName>
</protein>
<dbReference type="InterPro" id="IPR036761">
    <property type="entry name" value="TTHA0802/YceI-like_sf"/>
</dbReference>
<evidence type="ECO:0000256" key="1">
    <source>
        <dbReference type="SAM" id="SignalP"/>
    </source>
</evidence>
<gene>
    <name evidence="3" type="primary">yceI_1</name>
    <name evidence="3" type="ORF">DEA8626_00685</name>
</gene>
<keyword evidence="1" id="KW-0732">Signal</keyword>
<dbReference type="PROSITE" id="PS51318">
    <property type="entry name" value="TAT"/>
    <property type="match status" value="1"/>
</dbReference>
<evidence type="ECO:0000313" key="4">
    <source>
        <dbReference type="Proteomes" id="UP000244924"/>
    </source>
</evidence>
<dbReference type="PANTHER" id="PTHR34406:SF1">
    <property type="entry name" value="PROTEIN YCEI"/>
    <property type="match status" value="1"/>
</dbReference>
<evidence type="ECO:0000313" key="3">
    <source>
        <dbReference type="EMBL" id="SPH17169.1"/>
    </source>
</evidence>
<dbReference type="OrthoDB" id="9811006at2"/>
<dbReference type="RefSeq" id="WP_108851641.1">
    <property type="nucleotide sequence ID" value="NZ_OMOQ01000001.1"/>
</dbReference>
<evidence type="ECO:0000259" key="2">
    <source>
        <dbReference type="SMART" id="SM00867"/>
    </source>
</evidence>
<sequence length="193" mass="20842">MRRRTFLRFVAAAAALLPAARAFATPVRYALDAAHSTVGFETDFGPDKITGNMPVASADLAIDFERVTNSRVSVVLDATRARASFPFAAQALKGPKVLDVQVYPLITFDSISVRRQGDNARIEGALTIRGVTRPATLIATIFRQTGSQPGDLSRLTIRLVGAVRRSAFGATGWPDMVGDEVRIEIIARIMRAA</sequence>
<reference evidence="3 4" key="1">
    <citation type="submission" date="2018-03" db="EMBL/GenBank/DDBJ databases">
        <authorList>
            <person name="Keele B.F."/>
        </authorList>
    </citation>
    <scope>NUCLEOTIDE SEQUENCE [LARGE SCALE GENOMIC DNA]</scope>
    <source>
        <strain evidence="3 4">CECT 8626</strain>
    </source>
</reference>
<dbReference type="Pfam" id="PF04264">
    <property type="entry name" value="YceI"/>
    <property type="match status" value="1"/>
</dbReference>
<name>A0A2R8B3H1_9RHOB</name>
<dbReference type="EMBL" id="OMOQ01000001">
    <property type="protein sequence ID" value="SPH17169.1"/>
    <property type="molecule type" value="Genomic_DNA"/>
</dbReference>
<dbReference type="SUPFAM" id="SSF101874">
    <property type="entry name" value="YceI-like"/>
    <property type="match status" value="1"/>
</dbReference>
<dbReference type="PANTHER" id="PTHR34406">
    <property type="entry name" value="PROTEIN YCEI"/>
    <property type="match status" value="1"/>
</dbReference>
<keyword evidence="4" id="KW-1185">Reference proteome</keyword>